<organism evidence="3 4">
    <name type="scientific">Vibrio nigripulchritudo SOn1</name>
    <dbReference type="NCBI Taxonomy" id="1238450"/>
    <lineage>
        <taxon>Bacteria</taxon>
        <taxon>Pseudomonadati</taxon>
        <taxon>Pseudomonadota</taxon>
        <taxon>Gammaproteobacteria</taxon>
        <taxon>Vibrionales</taxon>
        <taxon>Vibrionaceae</taxon>
        <taxon>Vibrio</taxon>
    </lineage>
</organism>
<sequence>MKNSSLVTAILMSFTFSAHAATFHQEDAEFIKQAESLGLERSAWDQGEFAAMTFPNAYKLTRHYSISACEGAVPPQRLVEENLLDLSKLEGLDADGKHSLYTILRDRLKNHAMVVIKGDKIIHQHFFNGMTKDSTHLDMSVTKSFTATLAGIAVSEGKLDMSKNVEFYLPQFKGTAFEGSTVQEVSDMRSGLAIKTPPHKSWDPRLTESQEWHGKNDSGLHGIKDYLVLIDERKYPTGEVYQYQDPNTEVLGMVVEKVTGKTLADYLEEKVWKKLGAENNAYWMADPAEFVVASGGLNMTTRDLARVGKMIVNDGKNYLGEQVIPKGFIDALWQGNDEVRSAWKKGKESALISDAWYKDQYRVLNLGEHKVLVMIGIHGQVLAMEKDTGTVIAMNGGYPQTETPRMANLIFGQVIPAVLAEAKNIK</sequence>
<evidence type="ECO:0000313" key="3">
    <source>
        <dbReference type="EMBL" id="CCO48998.1"/>
    </source>
</evidence>
<dbReference type="Proteomes" id="UP000018211">
    <property type="component" value="Unassembled WGS sequence"/>
</dbReference>
<dbReference type="InterPro" id="IPR012338">
    <property type="entry name" value="Beta-lactam/transpept-like"/>
</dbReference>
<dbReference type="InterPro" id="IPR050789">
    <property type="entry name" value="Diverse_Enzym_Activities"/>
</dbReference>
<dbReference type="Pfam" id="PF00144">
    <property type="entry name" value="Beta-lactamase"/>
    <property type="match status" value="1"/>
</dbReference>
<name>A0AAV2VWM2_9VIBR</name>
<evidence type="ECO:0000313" key="4">
    <source>
        <dbReference type="Proteomes" id="UP000018211"/>
    </source>
</evidence>
<keyword evidence="1" id="KW-0732">Signal</keyword>
<comment type="caution">
    <text evidence="3">The sequence shown here is derived from an EMBL/GenBank/DDBJ whole genome shotgun (WGS) entry which is preliminary data.</text>
</comment>
<accession>A0AAV2VWM2</accession>
<feature type="chain" id="PRO_5043965803" description="Beta-lactamase-related domain-containing protein" evidence="1">
    <location>
        <begin position="21"/>
        <end position="426"/>
    </location>
</feature>
<dbReference type="RefSeq" id="WP_022613294.1">
    <property type="nucleotide sequence ID" value="NZ_LK391965.1"/>
</dbReference>
<proteinExistence type="predicted"/>
<evidence type="ECO:0000259" key="2">
    <source>
        <dbReference type="Pfam" id="PF00144"/>
    </source>
</evidence>
<evidence type="ECO:0000256" key="1">
    <source>
        <dbReference type="SAM" id="SignalP"/>
    </source>
</evidence>
<dbReference type="PANTHER" id="PTHR43283">
    <property type="entry name" value="BETA-LACTAMASE-RELATED"/>
    <property type="match status" value="1"/>
</dbReference>
<dbReference type="InterPro" id="IPR001466">
    <property type="entry name" value="Beta-lactam-related"/>
</dbReference>
<protein>
    <recommendedName>
        <fullName evidence="2">Beta-lactamase-related domain-containing protein</fullName>
    </recommendedName>
</protein>
<dbReference type="Gene3D" id="3.40.710.10">
    <property type="entry name" value="DD-peptidase/beta-lactamase superfamily"/>
    <property type="match status" value="1"/>
</dbReference>
<dbReference type="PANTHER" id="PTHR43283:SF7">
    <property type="entry name" value="BETA-LACTAMASE-RELATED DOMAIN-CONTAINING PROTEIN"/>
    <property type="match status" value="1"/>
</dbReference>
<dbReference type="EMBL" id="CAOF01000172">
    <property type="protein sequence ID" value="CCO48998.1"/>
    <property type="molecule type" value="Genomic_DNA"/>
</dbReference>
<dbReference type="SUPFAM" id="SSF56601">
    <property type="entry name" value="beta-lactamase/transpeptidase-like"/>
    <property type="match status" value="1"/>
</dbReference>
<feature type="signal peptide" evidence="1">
    <location>
        <begin position="1"/>
        <end position="20"/>
    </location>
</feature>
<dbReference type="AlphaFoldDB" id="A0AAV2VWM2"/>
<reference evidence="3 4" key="1">
    <citation type="journal article" date="2013" name="ISME J.">
        <title>Comparative genomics of pathogenic lineages of Vibrio nigripulchritudo identifies virulence-associated traits.</title>
        <authorList>
            <person name="Goudenege D."/>
            <person name="Labreuche Y."/>
            <person name="Krin E."/>
            <person name="Ansquer D."/>
            <person name="Mangenot S."/>
            <person name="Calteau A."/>
            <person name="Medigue C."/>
            <person name="Mazel D."/>
            <person name="Polz M.F."/>
            <person name="Le Roux F."/>
        </authorList>
    </citation>
    <scope>NUCLEOTIDE SEQUENCE [LARGE SCALE GENOMIC DNA]</scope>
    <source>
        <strain evidence="3 4">SOn1</strain>
    </source>
</reference>
<feature type="domain" description="Beta-lactamase-related" evidence="2">
    <location>
        <begin position="112"/>
        <end position="402"/>
    </location>
</feature>
<gene>
    <name evidence="3" type="ORF">VIBNISOn1_770019</name>
</gene>